<dbReference type="PANTHER" id="PTHR42852:SF17">
    <property type="entry name" value="THIOREDOXIN-LIKE PROTEIN HI_1115"/>
    <property type="match status" value="1"/>
</dbReference>
<dbReference type="CDD" id="cd02966">
    <property type="entry name" value="TlpA_like_family"/>
    <property type="match status" value="1"/>
</dbReference>
<dbReference type="SUPFAM" id="SSF52833">
    <property type="entry name" value="Thioredoxin-like"/>
    <property type="match status" value="1"/>
</dbReference>
<name>A0A9D0ZW60_9FIRM</name>
<dbReference type="InterPro" id="IPR050553">
    <property type="entry name" value="Thioredoxin_ResA/DsbE_sf"/>
</dbReference>
<evidence type="ECO:0000256" key="1">
    <source>
        <dbReference type="SAM" id="MobiDB-lite"/>
    </source>
</evidence>
<comment type="caution">
    <text evidence="3">The sequence shown here is derived from an EMBL/GenBank/DDBJ whole genome shotgun (WGS) entry which is preliminary data.</text>
</comment>
<dbReference type="Proteomes" id="UP000886886">
    <property type="component" value="Unassembled WGS sequence"/>
</dbReference>
<dbReference type="GO" id="GO:0016491">
    <property type="term" value="F:oxidoreductase activity"/>
    <property type="evidence" value="ECO:0007669"/>
    <property type="project" value="InterPro"/>
</dbReference>
<dbReference type="InterPro" id="IPR036249">
    <property type="entry name" value="Thioredoxin-like_sf"/>
</dbReference>
<organism evidence="3 4">
    <name type="scientific">Candidatus Limivivens merdigallinarum</name>
    <dbReference type="NCBI Taxonomy" id="2840859"/>
    <lineage>
        <taxon>Bacteria</taxon>
        <taxon>Bacillati</taxon>
        <taxon>Bacillota</taxon>
        <taxon>Clostridia</taxon>
        <taxon>Lachnospirales</taxon>
        <taxon>Lachnospiraceae</taxon>
        <taxon>Lachnospiraceae incertae sedis</taxon>
        <taxon>Candidatus Limivivens</taxon>
    </lineage>
</organism>
<reference evidence="3" key="2">
    <citation type="journal article" date="2021" name="PeerJ">
        <title>Extensive microbial diversity within the chicken gut microbiome revealed by metagenomics and culture.</title>
        <authorList>
            <person name="Gilroy R."/>
            <person name="Ravi A."/>
            <person name="Getino M."/>
            <person name="Pursley I."/>
            <person name="Horton D.L."/>
            <person name="Alikhan N.F."/>
            <person name="Baker D."/>
            <person name="Gharbi K."/>
            <person name="Hall N."/>
            <person name="Watson M."/>
            <person name="Adriaenssens E.M."/>
            <person name="Foster-Nyarko E."/>
            <person name="Jarju S."/>
            <person name="Secka A."/>
            <person name="Antonio M."/>
            <person name="Oren A."/>
            <person name="Chaudhuri R.R."/>
            <person name="La Ragione R."/>
            <person name="Hildebrand F."/>
            <person name="Pallen M.J."/>
        </authorList>
    </citation>
    <scope>NUCLEOTIDE SEQUENCE</scope>
    <source>
        <strain evidence="3">ChiSjej3B21-11622</strain>
    </source>
</reference>
<feature type="region of interest" description="Disordered" evidence="1">
    <location>
        <begin position="1"/>
        <end position="60"/>
    </location>
</feature>
<dbReference type="AlphaFoldDB" id="A0A9D0ZW60"/>
<proteinExistence type="predicted"/>
<feature type="compositionally biased region" description="Low complexity" evidence="1">
    <location>
        <begin position="46"/>
        <end position="60"/>
    </location>
</feature>
<dbReference type="PROSITE" id="PS51352">
    <property type="entry name" value="THIOREDOXIN_2"/>
    <property type="match status" value="1"/>
</dbReference>
<evidence type="ECO:0000313" key="3">
    <source>
        <dbReference type="EMBL" id="HIQ96884.1"/>
    </source>
</evidence>
<dbReference type="InterPro" id="IPR000866">
    <property type="entry name" value="AhpC/TSA"/>
</dbReference>
<evidence type="ECO:0000259" key="2">
    <source>
        <dbReference type="PROSITE" id="PS51352"/>
    </source>
</evidence>
<gene>
    <name evidence="3" type="ORF">IAB26_10000</name>
</gene>
<dbReference type="PROSITE" id="PS00194">
    <property type="entry name" value="THIOREDOXIN_1"/>
    <property type="match status" value="1"/>
</dbReference>
<protein>
    <submittedName>
        <fullName evidence="3">TlpA family protein disulfide reductase</fullName>
    </submittedName>
</protein>
<dbReference type="PANTHER" id="PTHR42852">
    <property type="entry name" value="THIOL:DISULFIDE INTERCHANGE PROTEIN DSBE"/>
    <property type="match status" value="1"/>
</dbReference>
<dbReference type="InterPro" id="IPR017937">
    <property type="entry name" value="Thioredoxin_CS"/>
</dbReference>
<accession>A0A9D0ZW60</accession>
<sequence>MVEGLPEGETVQSSQPEEASSDEKKTSQSETTAEAGNSPETEEAPAESSSSASESETESSYLAPDFTVYDADGGEVTLSSLFGKPTVLNFWASTCPPCRSEMPEFHEVYEEIGNEVQFVMVDCVGVYVGGSMETQEKGQAYIEEQGFTFPVYFDRDMDAVNTYGITSFPTTYFLDKDGNLVTYALGAIDRDTLELGISMITEDTDA</sequence>
<evidence type="ECO:0000313" key="4">
    <source>
        <dbReference type="Proteomes" id="UP000886886"/>
    </source>
</evidence>
<dbReference type="GO" id="GO:0016209">
    <property type="term" value="F:antioxidant activity"/>
    <property type="evidence" value="ECO:0007669"/>
    <property type="project" value="InterPro"/>
</dbReference>
<reference evidence="3" key="1">
    <citation type="submission" date="2020-10" db="EMBL/GenBank/DDBJ databases">
        <authorList>
            <person name="Gilroy R."/>
        </authorList>
    </citation>
    <scope>NUCLEOTIDE SEQUENCE</scope>
    <source>
        <strain evidence="3">ChiSjej3B21-11622</strain>
    </source>
</reference>
<feature type="domain" description="Thioredoxin" evidence="2">
    <location>
        <begin position="57"/>
        <end position="202"/>
    </location>
</feature>
<dbReference type="Gene3D" id="3.40.30.10">
    <property type="entry name" value="Glutaredoxin"/>
    <property type="match status" value="1"/>
</dbReference>
<dbReference type="InterPro" id="IPR013766">
    <property type="entry name" value="Thioredoxin_domain"/>
</dbReference>
<dbReference type="Pfam" id="PF00578">
    <property type="entry name" value="AhpC-TSA"/>
    <property type="match status" value="1"/>
</dbReference>
<dbReference type="EMBL" id="DVFT01000146">
    <property type="protein sequence ID" value="HIQ96884.1"/>
    <property type="molecule type" value="Genomic_DNA"/>
</dbReference>